<evidence type="ECO:0008006" key="3">
    <source>
        <dbReference type="Google" id="ProtNLM"/>
    </source>
</evidence>
<dbReference type="Proteomes" id="UP000244224">
    <property type="component" value="Unassembled WGS sequence"/>
</dbReference>
<organism evidence="1 2">
    <name type="scientific">Gemmobacter caeni</name>
    <dbReference type="NCBI Taxonomy" id="589035"/>
    <lineage>
        <taxon>Bacteria</taxon>
        <taxon>Pseudomonadati</taxon>
        <taxon>Pseudomonadota</taxon>
        <taxon>Alphaproteobacteria</taxon>
        <taxon>Rhodobacterales</taxon>
        <taxon>Paracoccaceae</taxon>
        <taxon>Gemmobacter</taxon>
    </lineage>
</organism>
<dbReference type="RefSeq" id="WP_108129868.1">
    <property type="nucleotide sequence ID" value="NZ_QBKP01000012.1"/>
</dbReference>
<name>A0A2T6AV15_9RHOB</name>
<protein>
    <recommendedName>
        <fullName evidence="3">Rod binding protein</fullName>
    </recommendedName>
</protein>
<proteinExistence type="predicted"/>
<evidence type="ECO:0000313" key="2">
    <source>
        <dbReference type="Proteomes" id="UP000244224"/>
    </source>
</evidence>
<dbReference type="EMBL" id="QBKP01000012">
    <property type="protein sequence ID" value="PTX47660.1"/>
    <property type="molecule type" value="Genomic_DNA"/>
</dbReference>
<evidence type="ECO:0000313" key="1">
    <source>
        <dbReference type="EMBL" id="PTX47660.1"/>
    </source>
</evidence>
<gene>
    <name evidence="1" type="ORF">C8N34_112149</name>
</gene>
<accession>A0A2T6AV15</accession>
<dbReference type="OrthoDB" id="7690273at2"/>
<dbReference type="AlphaFoldDB" id="A0A2T6AV15"/>
<comment type="caution">
    <text evidence="1">The sequence shown here is derived from an EMBL/GenBank/DDBJ whole genome shotgun (WGS) entry which is preliminary data.</text>
</comment>
<reference evidence="1 2" key="1">
    <citation type="submission" date="2018-04" db="EMBL/GenBank/DDBJ databases">
        <title>Genomic Encyclopedia of Archaeal and Bacterial Type Strains, Phase II (KMG-II): from individual species to whole genera.</title>
        <authorList>
            <person name="Goeker M."/>
        </authorList>
    </citation>
    <scope>NUCLEOTIDE SEQUENCE [LARGE SCALE GENOMIC DNA]</scope>
    <source>
        <strain evidence="1 2">DSM 21823</strain>
    </source>
</reference>
<keyword evidence="2" id="KW-1185">Reference proteome</keyword>
<sequence length="94" mass="9904">MTDLTIRAGVVRPGLAPEARLQARAADLESAFLSEMLGFSGLLATESAFGGGAGEAQFASFLRDEYARKLVARGGLRLGQAFVDAMRRGVDNGE</sequence>